<keyword evidence="1" id="KW-0732">Signal</keyword>
<feature type="domain" description="Cytochrome c-552/4" evidence="4">
    <location>
        <begin position="142"/>
        <end position="168"/>
    </location>
</feature>
<keyword evidence="3" id="KW-1133">Transmembrane helix</keyword>
<keyword evidence="6" id="KW-1185">Reference proteome</keyword>
<feature type="region of interest" description="Disordered" evidence="2">
    <location>
        <begin position="53"/>
        <end position="83"/>
    </location>
</feature>
<keyword evidence="3" id="KW-0472">Membrane</keyword>
<dbReference type="EMBL" id="CP036268">
    <property type="protein sequence ID" value="QDT35732.1"/>
    <property type="molecule type" value="Genomic_DNA"/>
</dbReference>
<dbReference type="InterPro" id="IPR051829">
    <property type="entry name" value="Multiheme_Cytochr_ET"/>
</dbReference>
<gene>
    <name evidence="5" type="ORF">Pan189_00850</name>
</gene>
<accession>A0A517QVQ7</accession>
<dbReference type="OrthoDB" id="234670at2"/>
<organism evidence="5 6">
    <name type="scientific">Stratiformator vulcanicus</name>
    <dbReference type="NCBI Taxonomy" id="2527980"/>
    <lineage>
        <taxon>Bacteria</taxon>
        <taxon>Pseudomonadati</taxon>
        <taxon>Planctomycetota</taxon>
        <taxon>Planctomycetia</taxon>
        <taxon>Planctomycetales</taxon>
        <taxon>Planctomycetaceae</taxon>
        <taxon>Stratiformator</taxon>
    </lineage>
</organism>
<name>A0A517QVQ7_9PLAN</name>
<dbReference type="PANTHER" id="PTHR35038:SF8">
    <property type="entry name" value="C-TYPE POLYHEME CYTOCHROME OMCC"/>
    <property type="match status" value="1"/>
</dbReference>
<evidence type="ECO:0000256" key="3">
    <source>
        <dbReference type="SAM" id="Phobius"/>
    </source>
</evidence>
<keyword evidence="3" id="KW-0812">Transmembrane</keyword>
<feature type="transmembrane region" description="Helical" evidence="3">
    <location>
        <begin position="26"/>
        <end position="45"/>
    </location>
</feature>
<evidence type="ECO:0000259" key="4">
    <source>
        <dbReference type="Pfam" id="PF13435"/>
    </source>
</evidence>
<dbReference type="PANTHER" id="PTHR35038">
    <property type="entry name" value="DISSIMILATORY SULFITE REDUCTASE SIRA"/>
    <property type="match status" value="1"/>
</dbReference>
<reference evidence="5 6" key="1">
    <citation type="submission" date="2019-02" db="EMBL/GenBank/DDBJ databases">
        <title>Deep-cultivation of Planctomycetes and their phenomic and genomic characterization uncovers novel biology.</title>
        <authorList>
            <person name="Wiegand S."/>
            <person name="Jogler M."/>
            <person name="Boedeker C."/>
            <person name="Pinto D."/>
            <person name="Vollmers J."/>
            <person name="Rivas-Marin E."/>
            <person name="Kohn T."/>
            <person name="Peeters S.H."/>
            <person name="Heuer A."/>
            <person name="Rast P."/>
            <person name="Oberbeckmann S."/>
            <person name="Bunk B."/>
            <person name="Jeske O."/>
            <person name="Meyerdierks A."/>
            <person name="Storesund J.E."/>
            <person name="Kallscheuer N."/>
            <person name="Luecker S."/>
            <person name="Lage O.M."/>
            <person name="Pohl T."/>
            <person name="Merkel B.J."/>
            <person name="Hornburger P."/>
            <person name="Mueller R.-W."/>
            <person name="Bruemmer F."/>
            <person name="Labrenz M."/>
            <person name="Spormann A.M."/>
            <person name="Op den Camp H."/>
            <person name="Overmann J."/>
            <person name="Amann R."/>
            <person name="Jetten M.S.M."/>
            <person name="Mascher T."/>
            <person name="Medema M.H."/>
            <person name="Devos D.P."/>
            <person name="Kaster A.-K."/>
            <person name="Ovreas L."/>
            <person name="Rohde M."/>
            <person name="Galperin M.Y."/>
            <person name="Jogler C."/>
        </authorList>
    </citation>
    <scope>NUCLEOTIDE SEQUENCE [LARGE SCALE GENOMIC DNA]</scope>
    <source>
        <strain evidence="5 6">Pan189</strain>
    </source>
</reference>
<dbReference type="Pfam" id="PF13435">
    <property type="entry name" value="Cytochrome_C554"/>
    <property type="match status" value="1"/>
</dbReference>
<dbReference type="KEGG" id="svp:Pan189_00850"/>
<feature type="region of interest" description="Disordered" evidence="2">
    <location>
        <begin position="1"/>
        <end position="23"/>
    </location>
</feature>
<evidence type="ECO:0000256" key="2">
    <source>
        <dbReference type="SAM" id="MobiDB-lite"/>
    </source>
</evidence>
<dbReference type="AlphaFoldDB" id="A0A517QVQ7"/>
<evidence type="ECO:0000313" key="6">
    <source>
        <dbReference type="Proteomes" id="UP000317318"/>
    </source>
</evidence>
<sequence>MSRRKPKSEQPRQSAEAQPESSRAKVWMWIAPALFALLAGGAVVGSNLPGSTDAKSGGDDNSDIASASFPATKPKPQSVPNTAASLQARIQQAVRTNPRFDSHGWMVLWNETPEVFAEFAGASKPLDDYSNIRPADYKKPAACVDCHPQQFQKWSEHPHAKMNRTASAETIVAEFDGSSIDYQGGTITAYQDGSDRLIRTEKDDVRREYRVTRTIGSRFYQYFVGVLTSGTPIPTLDETPGESTTELVLPVGWQISKRRWLPVYDVFDFMDYDDPEAVNGKPNPFDTYVNFQPKAYYERCGECHTTSPEAYRMLVDTQAGEIGREWYHVSLKEHLADGIEPMFPGISAEAPRVTERDKLPGFIQTLEQSYSADHAVTLGISCEACHFGGREHVDSEGKMPPRFLASAPHVLPVQPHKHDVGRSVGNVNQLCSRCHAAYRNLLPSGGLHKNSGEFRDATHGPCYSAMKCTHCHDPHTATGLEWPKTPAQDDQSCLACHEHYSSDDALVAHTKHPVGSSGSNCMNCHMPKVVEGLEDVVRSHRISSPNDRQVIESGGLNACNLCHLDQSIDWTVAKLGDWYGLRYDEPQIAKNYQSRTAPLSRVWLQHDDYPVRLAAIGAAKRHDAKWLAPDIAANLDTGFLINRQFAQDTLEHLLDVDLHAAGYDFWMTPAERKQTLPAIRRRLAEAVRQDNPSTASED</sequence>
<dbReference type="Proteomes" id="UP000317318">
    <property type="component" value="Chromosome"/>
</dbReference>
<evidence type="ECO:0000256" key="1">
    <source>
        <dbReference type="ARBA" id="ARBA00022729"/>
    </source>
</evidence>
<feature type="compositionally biased region" description="Polar residues" evidence="2">
    <location>
        <begin position="11"/>
        <end position="21"/>
    </location>
</feature>
<protein>
    <submittedName>
        <fullName evidence="5">Doubled CXXCH motif (Paired_CXXCH_1)</fullName>
    </submittedName>
</protein>
<proteinExistence type="predicted"/>
<dbReference type="InterPro" id="IPR023155">
    <property type="entry name" value="Cyt_c-552/4"/>
</dbReference>
<dbReference type="SUPFAM" id="SSF48695">
    <property type="entry name" value="Multiheme cytochromes"/>
    <property type="match status" value="1"/>
</dbReference>
<dbReference type="Gene3D" id="1.10.1130.10">
    <property type="entry name" value="Flavocytochrome C3, Chain A"/>
    <property type="match status" value="2"/>
</dbReference>
<dbReference type="InterPro" id="IPR036280">
    <property type="entry name" value="Multihaem_cyt_sf"/>
</dbReference>
<evidence type="ECO:0000313" key="5">
    <source>
        <dbReference type="EMBL" id="QDT35732.1"/>
    </source>
</evidence>